<dbReference type="Pfam" id="PF00899">
    <property type="entry name" value="ThiF"/>
    <property type="match status" value="1"/>
</dbReference>
<dbReference type="AlphaFoldDB" id="A0A1G2H5X2"/>
<dbReference type="Proteomes" id="UP000177932">
    <property type="component" value="Unassembled WGS sequence"/>
</dbReference>
<dbReference type="STRING" id="1802158.A2827_00160"/>
<gene>
    <name evidence="2" type="ORF">A2827_00160</name>
</gene>
<dbReference type="PANTHER" id="PTHR43267:SF3">
    <property type="entry name" value="THIF PROTEIN"/>
    <property type="match status" value="1"/>
</dbReference>
<evidence type="ECO:0000313" key="2">
    <source>
        <dbReference type="EMBL" id="OGZ57867.1"/>
    </source>
</evidence>
<dbReference type="GO" id="GO:0008641">
    <property type="term" value="F:ubiquitin-like modifier activating enzyme activity"/>
    <property type="evidence" value="ECO:0007669"/>
    <property type="project" value="InterPro"/>
</dbReference>
<dbReference type="SUPFAM" id="SSF69572">
    <property type="entry name" value="Activating enzymes of the ubiquitin-like proteins"/>
    <property type="match status" value="1"/>
</dbReference>
<comment type="caution">
    <text evidence="2">The sequence shown here is derived from an EMBL/GenBank/DDBJ whole genome shotgun (WGS) entry which is preliminary data.</text>
</comment>
<organism evidence="2 3">
    <name type="scientific">Candidatus Spechtbacteria bacterium RIFCSPHIGHO2_01_FULL_43_30</name>
    <dbReference type="NCBI Taxonomy" id="1802158"/>
    <lineage>
        <taxon>Bacteria</taxon>
        <taxon>Candidatus Spechtiibacteriota</taxon>
    </lineage>
</organism>
<reference evidence="2 3" key="1">
    <citation type="journal article" date="2016" name="Nat. Commun.">
        <title>Thousands of microbial genomes shed light on interconnected biogeochemical processes in an aquifer system.</title>
        <authorList>
            <person name="Anantharaman K."/>
            <person name="Brown C.T."/>
            <person name="Hug L.A."/>
            <person name="Sharon I."/>
            <person name="Castelle C.J."/>
            <person name="Probst A.J."/>
            <person name="Thomas B.C."/>
            <person name="Singh A."/>
            <person name="Wilkins M.J."/>
            <person name="Karaoz U."/>
            <person name="Brodie E.L."/>
            <person name="Williams K.H."/>
            <person name="Hubbard S.S."/>
            <person name="Banfield J.F."/>
        </authorList>
    </citation>
    <scope>NUCLEOTIDE SEQUENCE [LARGE SCALE GENOMIC DNA]</scope>
</reference>
<dbReference type="GO" id="GO:0061503">
    <property type="term" value="F:tRNA threonylcarbamoyladenosine dehydratase"/>
    <property type="evidence" value="ECO:0007669"/>
    <property type="project" value="TreeGrafter"/>
</dbReference>
<dbReference type="InterPro" id="IPR035985">
    <property type="entry name" value="Ubiquitin-activating_enz"/>
</dbReference>
<evidence type="ECO:0000259" key="1">
    <source>
        <dbReference type="Pfam" id="PF00899"/>
    </source>
</evidence>
<proteinExistence type="predicted"/>
<sequence length="411" mass="46641">MDKLGYRNDSKAKAKFVKLMIKYYADYGTNPKILGRGDRVKRKDEGATLFPSSKLKFGSRQIFIPEKNIFDLVTPTYFSLLENLVPGSDLMDKFLRERTKIERGVWVYYPKNNDLVKFAPEYWHRTALVMRNSTLLRDQQMKLSWLEIRKKFESTVISIAGCSVGSNIAYAIAGDIRPKHMKIADYKQYNISNANRARIHYSEFGENKARVVAENIHSNDPFMGISVFDEGINKNNVHDFIMGNKRAKDPPSDVIIEEVDDPDVKILIREIARENRIPVIMGTDIGSVAQIDLSVFHKNENLPLTTCGMSDMDLYQKRDLWKADLASRDKFLDFAFALVGKNYEMSPEFANIVNKSEPDLFAGTPQLGSTAMIVGGLVAEITARLILGFALPERMIFNKITGEGWAEGKIL</sequence>
<dbReference type="GO" id="GO:0061504">
    <property type="term" value="P:cyclic threonylcarbamoyladenosine biosynthetic process"/>
    <property type="evidence" value="ECO:0007669"/>
    <property type="project" value="TreeGrafter"/>
</dbReference>
<evidence type="ECO:0000313" key="3">
    <source>
        <dbReference type="Proteomes" id="UP000177932"/>
    </source>
</evidence>
<protein>
    <recommendedName>
        <fullName evidence="1">THIF-type NAD/FAD binding fold domain-containing protein</fullName>
    </recommendedName>
</protein>
<dbReference type="InterPro" id="IPR000594">
    <property type="entry name" value="ThiF_NAD_FAD-bd"/>
</dbReference>
<dbReference type="InterPro" id="IPR045886">
    <property type="entry name" value="ThiF/MoeB/HesA"/>
</dbReference>
<feature type="domain" description="THIF-type NAD/FAD binding fold" evidence="1">
    <location>
        <begin position="149"/>
        <end position="392"/>
    </location>
</feature>
<name>A0A1G2H5X2_9BACT</name>
<dbReference type="Gene3D" id="3.40.50.720">
    <property type="entry name" value="NAD(P)-binding Rossmann-like Domain"/>
    <property type="match status" value="1"/>
</dbReference>
<dbReference type="EMBL" id="MHOD01000020">
    <property type="protein sequence ID" value="OGZ57867.1"/>
    <property type="molecule type" value="Genomic_DNA"/>
</dbReference>
<accession>A0A1G2H5X2</accession>
<dbReference type="PANTHER" id="PTHR43267">
    <property type="entry name" value="TRNA THREONYLCARBAMOYLADENOSINE DEHYDRATASE"/>
    <property type="match status" value="1"/>
</dbReference>